<sequence length="613" mass="68793">MILPFYLNAKYNMRLFILPCAILFLLCTVCPVFSQSIIKVREIDQNNKPYDDKANADINSRLTVLFDRAAFIRKVNTSGMGSPLPADAVSLLNVLYDATQKVDGWSKGMEDAIKNYVRGDKASLNTFIQRTSAITNEIAALFDRDQQTRDYFEAFFNGHEEYFGDDSKTWEGLLYALNKRLADLDAQLSQSPVYNDVRVQIGGWLMHNNQPSPLHFNGLDENPLGEYYEVERWKFTLTDAQAAQLEDIQKWVKNSQQRELNVDEILRGEYVRQFTGILEQRLKTDFEDFKKEGEKVLATLQDQQIVTDVKKILAQGDQIKTLLTEKVKYYQAISNNTLPADGIAFISRLQTDVTTINGEFSEMKALLTAFQSHVPAATAEVRTQCANLITMAGGKVTELANLLIPDDLLRFGQERRRLEGLALSFSDKVYSLALGDIPSEATTDLLYAGFRQAGDRVVIKMVVTNTSTKKSLLEETHSVTLYRILPHLEATVGVIFAHPLTATKIEKDVQMAPYYNVLFKGIFGMSQQWKRNSSLPNNLLDLNFGLHVSSPDFDKDDVPELGLGVVASALKDYLQVGWAYNLFQGANYVFIGFRLPIPTMNLGGGSNGSAAVK</sequence>
<gene>
    <name evidence="1" type="ORF">SAMN04488121_102618</name>
</gene>
<evidence type="ECO:0000313" key="1">
    <source>
        <dbReference type="EMBL" id="SDF67303.1"/>
    </source>
</evidence>
<evidence type="ECO:0000313" key="2">
    <source>
        <dbReference type="Proteomes" id="UP000199045"/>
    </source>
</evidence>
<proteinExistence type="predicted"/>
<name>A0A1G7MZT4_CHIFI</name>
<protein>
    <submittedName>
        <fullName evidence="1">Uncharacterized protein</fullName>
    </submittedName>
</protein>
<dbReference type="Proteomes" id="UP000199045">
    <property type="component" value="Unassembled WGS sequence"/>
</dbReference>
<dbReference type="EMBL" id="FNBN01000002">
    <property type="protein sequence ID" value="SDF67303.1"/>
    <property type="molecule type" value="Genomic_DNA"/>
</dbReference>
<dbReference type="STRING" id="104663.SAMN04488121_102618"/>
<organism evidence="1 2">
    <name type="scientific">Chitinophaga filiformis</name>
    <name type="common">Myxococcus filiformis</name>
    <name type="synonym">Flexibacter filiformis</name>
    <dbReference type="NCBI Taxonomy" id="104663"/>
    <lineage>
        <taxon>Bacteria</taxon>
        <taxon>Pseudomonadati</taxon>
        <taxon>Bacteroidota</taxon>
        <taxon>Chitinophagia</taxon>
        <taxon>Chitinophagales</taxon>
        <taxon>Chitinophagaceae</taxon>
        <taxon>Chitinophaga</taxon>
    </lineage>
</organism>
<dbReference type="AlphaFoldDB" id="A0A1G7MZT4"/>
<reference evidence="2" key="1">
    <citation type="submission" date="2016-10" db="EMBL/GenBank/DDBJ databases">
        <authorList>
            <person name="Varghese N."/>
            <person name="Submissions S."/>
        </authorList>
    </citation>
    <scope>NUCLEOTIDE SEQUENCE [LARGE SCALE GENOMIC DNA]</scope>
    <source>
        <strain evidence="2">DSM 527</strain>
    </source>
</reference>
<accession>A0A1G7MZT4</accession>